<evidence type="ECO:0000313" key="2">
    <source>
        <dbReference type="EMBL" id="PRH87813.1"/>
    </source>
</evidence>
<dbReference type="OrthoDB" id="3802671at2"/>
<accession>A0A2S9QEN7</accession>
<organism evidence="2 3">
    <name type="scientific">Labrys okinawensis</name>
    <dbReference type="NCBI Taxonomy" id="346911"/>
    <lineage>
        <taxon>Bacteria</taxon>
        <taxon>Pseudomonadati</taxon>
        <taxon>Pseudomonadota</taxon>
        <taxon>Alphaproteobacteria</taxon>
        <taxon>Hyphomicrobiales</taxon>
        <taxon>Xanthobacteraceae</taxon>
        <taxon>Labrys</taxon>
    </lineage>
</organism>
<comment type="caution">
    <text evidence="2">The sequence shown here is derived from an EMBL/GenBank/DDBJ whole genome shotgun (WGS) entry which is preliminary data.</text>
</comment>
<keyword evidence="1" id="KW-1133">Transmembrane helix</keyword>
<feature type="transmembrane region" description="Helical" evidence="1">
    <location>
        <begin position="249"/>
        <end position="269"/>
    </location>
</feature>
<feature type="transmembrane region" description="Helical" evidence="1">
    <location>
        <begin position="102"/>
        <end position="123"/>
    </location>
</feature>
<reference evidence="2 3" key="1">
    <citation type="submission" date="2018-02" db="EMBL/GenBank/DDBJ databases">
        <title>Whole genome sequencing of endophytic bacterium.</title>
        <authorList>
            <person name="Eedara R."/>
            <person name="Podile A.R."/>
        </authorList>
    </citation>
    <scope>NUCLEOTIDE SEQUENCE [LARGE SCALE GENOMIC DNA]</scope>
    <source>
        <strain evidence="2 3">RP1T</strain>
    </source>
</reference>
<proteinExistence type="predicted"/>
<dbReference type="AlphaFoldDB" id="A0A2S9QEN7"/>
<dbReference type="Proteomes" id="UP000237682">
    <property type="component" value="Unassembled WGS sequence"/>
</dbReference>
<feature type="transmembrane region" description="Helical" evidence="1">
    <location>
        <begin position="143"/>
        <end position="167"/>
    </location>
</feature>
<evidence type="ECO:0000313" key="3">
    <source>
        <dbReference type="Proteomes" id="UP000237682"/>
    </source>
</evidence>
<keyword evidence="1" id="KW-0472">Membrane</keyword>
<gene>
    <name evidence="2" type="ORF">C5L14_07810</name>
</gene>
<feature type="transmembrane region" description="Helical" evidence="1">
    <location>
        <begin position="318"/>
        <end position="339"/>
    </location>
</feature>
<keyword evidence="3" id="KW-1185">Reference proteome</keyword>
<feature type="transmembrane region" description="Helical" evidence="1">
    <location>
        <begin position="48"/>
        <end position="70"/>
    </location>
</feature>
<evidence type="ECO:0000256" key="1">
    <source>
        <dbReference type="SAM" id="Phobius"/>
    </source>
</evidence>
<dbReference type="RefSeq" id="WP_105861482.1">
    <property type="nucleotide sequence ID" value="NZ_PUEJ01000003.1"/>
</dbReference>
<keyword evidence="1" id="KW-0812">Transmembrane</keyword>
<dbReference type="EMBL" id="PUEJ01000003">
    <property type="protein sequence ID" value="PRH87813.1"/>
    <property type="molecule type" value="Genomic_DNA"/>
</dbReference>
<feature type="transmembrane region" description="Helical" evidence="1">
    <location>
        <begin position="359"/>
        <end position="379"/>
    </location>
</feature>
<name>A0A2S9QEN7_9HYPH</name>
<protein>
    <submittedName>
        <fullName evidence="2">Uncharacterized protein</fullName>
    </submittedName>
</protein>
<sequence length="421" mass="45720">MSALAGLFPAWMVLLRRYWPHLMALWLIGMLAEDVLTEIAVRIGFLNRLAGLSTLTLVVLVKLVVIVALFEIVRPGLPFLQAAANAAESPEDSSRQGGPAGFTMALSLTLVPFFAFYAAWGFLSDTLREYSKLALDLTPFGENARILDVTGGALLLLLVAIAWLVRLGAKSMHKRSRHVFWPFLIVVCEANWAFIALYVLQSWHSEIMACIARLPEALNSALLPAARAAGIAPPVEAAPASWWDMLSALFLYALYPAVWLTLAALVYGYDIGRTGTPAQGRWSRAIAHWDRLPRFLRDFLTHFIAGTTKRYRALAEGVGLTFGTGLAIVIAVIVAFRLLDWGSAWAWYGAARLIGPHEIGLWQIIAHGLSILLGSPSAPGNGALIMPLKITLLAAGLETGFAQGRQWCSARQPLSAVPAGS</sequence>
<feature type="transmembrane region" description="Helical" evidence="1">
    <location>
        <begin position="179"/>
        <end position="200"/>
    </location>
</feature>